<keyword evidence="3" id="KW-1185">Reference proteome</keyword>
<evidence type="ECO:0000313" key="4">
    <source>
        <dbReference type="WBParaSite" id="Gr19_v10_g4752.t1"/>
    </source>
</evidence>
<keyword evidence="2" id="KW-0732">Signal</keyword>
<dbReference type="Proteomes" id="UP000887572">
    <property type="component" value="Unplaced"/>
</dbReference>
<reference evidence="4" key="1">
    <citation type="submission" date="2022-11" db="UniProtKB">
        <authorList>
            <consortium name="WormBaseParasite"/>
        </authorList>
    </citation>
    <scope>IDENTIFICATION</scope>
</reference>
<accession>A0A914HV35</accession>
<feature type="compositionally biased region" description="Polar residues" evidence="1">
    <location>
        <begin position="632"/>
        <end position="674"/>
    </location>
</feature>
<sequence>MLAINLNVLITIIIFFNLVEQLQSDNTPNPFTRQFFMPTKQRAPEMRTRLNAKSGDHKQQQQQQFKTVTMNGGEQFVLIPRRIFLQNRHLFAHRRHLPSPAFQLRRRPSIVSNSKPQFKQMPRPNKVPPNSNRMSNSDPNNKQHAFPTAISDTNVKNVQTSPNPFSASVDGRKRAFLPRLTNVDPKNLHSPFVKVSPRPFVISPRVSLPRPSPKLAQIHPPLREHSSSVESNLAEMTRKRDEFFKKQRKELQMMRQNTEQEKRRLEVERQSILEERRHHERQPPTNHRGRDQQRLRQLARERTFSMAPTFGTRQPVPMATPRTNRPTPPPVTTAPLPPATAAPPGQLPPSDKVIDQLNNALDFMDVAHRLRLREQFSRQKPTPKRHPARRNAPEQPKSAYLREWRDKYLVDMGKVFGRKRSQPRNMLSRHKYEALLDRVKVVERIRREDGQVPAHLAVIGEKYRIVRKKSANDELAKDLLAEKGTGRMLLSVDDLFEVLHKYHLITGHGRSISMYNVARKKYANITVECILIFLVGCLECKKWNKNERKLATLLRPNQHKERRIDYACFYQFGAEAISCRHCFYRRSIETPGKPTNALRSHLKKYHLEVLEEYRTRILAATDGGTMAKTDNEIGQNGQIDQNGEIEQNGEINQNGEIEQNGPKTPSEQNTDLES</sequence>
<feature type="region of interest" description="Disordered" evidence="1">
    <location>
        <begin position="111"/>
        <end position="146"/>
    </location>
</feature>
<feature type="region of interest" description="Disordered" evidence="1">
    <location>
        <begin position="308"/>
        <end position="352"/>
    </location>
</feature>
<feature type="region of interest" description="Disordered" evidence="1">
    <location>
        <begin position="274"/>
        <end position="295"/>
    </location>
</feature>
<evidence type="ECO:0000256" key="2">
    <source>
        <dbReference type="SAM" id="SignalP"/>
    </source>
</evidence>
<feature type="region of interest" description="Disordered" evidence="1">
    <location>
        <begin position="211"/>
        <end position="231"/>
    </location>
</feature>
<dbReference type="WBParaSite" id="Gr19_v10_g4752.t1">
    <property type="protein sequence ID" value="Gr19_v10_g4752.t1"/>
    <property type="gene ID" value="Gr19_v10_g4752"/>
</dbReference>
<feature type="signal peptide" evidence="2">
    <location>
        <begin position="1"/>
        <end position="24"/>
    </location>
</feature>
<feature type="region of interest" description="Disordered" evidence="1">
    <location>
        <begin position="627"/>
        <end position="674"/>
    </location>
</feature>
<name>A0A914HV35_GLORO</name>
<evidence type="ECO:0000313" key="3">
    <source>
        <dbReference type="Proteomes" id="UP000887572"/>
    </source>
</evidence>
<feature type="compositionally biased region" description="Polar residues" evidence="1">
    <location>
        <begin position="128"/>
        <end position="143"/>
    </location>
</feature>
<evidence type="ECO:0000256" key="1">
    <source>
        <dbReference type="SAM" id="MobiDB-lite"/>
    </source>
</evidence>
<dbReference type="AlphaFoldDB" id="A0A914HV35"/>
<feature type="compositionally biased region" description="Pro residues" evidence="1">
    <location>
        <begin position="326"/>
        <end position="347"/>
    </location>
</feature>
<feature type="region of interest" description="Disordered" evidence="1">
    <location>
        <begin position="374"/>
        <end position="396"/>
    </location>
</feature>
<protein>
    <submittedName>
        <fullName evidence="4">Uncharacterized protein</fullName>
    </submittedName>
</protein>
<proteinExistence type="predicted"/>
<organism evidence="3 4">
    <name type="scientific">Globodera rostochiensis</name>
    <name type="common">Golden nematode worm</name>
    <name type="synonym">Heterodera rostochiensis</name>
    <dbReference type="NCBI Taxonomy" id="31243"/>
    <lineage>
        <taxon>Eukaryota</taxon>
        <taxon>Metazoa</taxon>
        <taxon>Ecdysozoa</taxon>
        <taxon>Nematoda</taxon>
        <taxon>Chromadorea</taxon>
        <taxon>Rhabditida</taxon>
        <taxon>Tylenchina</taxon>
        <taxon>Tylenchomorpha</taxon>
        <taxon>Tylenchoidea</taxon>
        <taxon>Heteroderidae</taxon>
        <taxon>Heteroderinae</taxon>
        <taxon>Globodera</taxon>
    </lineage>
</organism>
<feature type="chain" id="PRO_5038000751" evidence="2">
    <location>
        <begin position="25"/>
        <end position="674"/>
    </location>
</feature>